<proteinExistence type="predicted"/>
<evidence type="ECO:0000313" key="2">
    <source>
        <dbReference type="Proteomes" id="UP001196413"/>
    </source>
</evidence>
<dbReference type="Proteomes" id="UP001196413">
    <property type="component" value="Unassembled WGS sequence"/>
</dbReference>
<name>A0AAD5QK94_PARTN</name>
<gene>
    <name evidence="1" type="ORF">KIN20_005577</name>
</gene>
<accession>A0AAD5QK94</accession>
<keyword evidence="2" id="KW-1185">Reference proteome</keyword>
<comment type="caution">
    <text evidence="1">The sequence shown here is derived from an EMBL/GenBank/DDBJ whole genome shotgun (WGS) entry which is preliminary data.</text>
</comment>
<protein>
    <submittedName>
        <fullName evidence="1">Uncharacterized protein</fullName>
    </submittedName>
</protein>
<organism evidence="1 2">
    <name type="scientific">Parelaphostrongylus tenuis</name>
    <name type="common">Meningeal worm</name>
    <dbReference type="NCBI Taxonomy" id="148309"/>
    <lineage>
        <taxon>Eukaryota</taxon>
        <taxon>Metazoa</taxon>
        <taxon>Ecdysozoa</taxon>
        <taxon>Nematoda</taxon>
        <taxon>Chromadorea</taxon>
        <taxon>Rhabditida</taxon>
        <taxon>Rhabditina</taxon>
        <taxon>Rhabditomorpha</taxon>
        <taxon>Strongyloidea</taxon>
        <taxon>Metastrongylidae</taxon>
        <taxon>Parelaphostrongylus</taxon>
    </lineage>
</organism>
<dbReference type="EMBL" id="JAHQIW010000772">
    <property type="protein sequence ID" value="KAJ1349901.1"/>
    <property type="molecule type" value="Genomic_DNA"/>
</dbReference>
<sequence>MGAVVSVFPVKGEPGDFLKEHYSQCVGCIPGTTPQLCWLVDACSLRSSCRAELSLSAVEKD</sequence>
<evidence type="ECO:0000313" key="1">
    <source>
        <dbReference type="EMBL" id="KAJ1349901.1"/>
    </source>
</evidence>
<reference evidence="1" key="1">
    <citation type="submission" date="2021-06" db="EMBL/GenBank/DDBJ databases">
        <title>Parelaphostrongylus tenuis whole genome reference sequence.</title>
        <authorList>
            <person name="Garwood T.J."/>
            <person name="Larsen P.A."/>
            <person name="Fountain-Jones N.M."/>
            <person name="Garbe J.R."/>
            <person name="Macchietto M.G."/>
            <person name="Kania S.A."/>
            <person name="Gerhold R.W."/>
            <person name="Richards J.E."/>
            <person name="Wolf T.M."/>
        </authorList>
    </citation>
    <scope>NUCLEOTIDE SEQUENCE</scope>
    <source>
        <strain evidence="1">MNPRO001-30</strain>
        <tissue evidence="1">Meninges</tissue>
    </source>
</reference>
<dbReference type="AlphaFoldDB" id="A0AAD5QK94"/>